<dbReference type="InterPro" id="IPR050626">
    <property type="entry name" value="Peptidase_M16"/>
</dbReference>
<dbReference type="AlphaFoldDB" id="C0N401"/>
<evidence type="ECO:0000256" key="4">
    <source>
        <dbReference type="ARBA" id="ARBA00022833"/>
    </source>
</evidence>
<dbReference type="GO" id="GO:0006508">
    <property type="term" value="P:proteolysis"/>
    <property type="evidence" value="ECO:0007669"/>
    <property type="project" value="UniProtKB-KW"/>
</dbReference>
<keyword evidence="4" id="KW-0862">Zinc</keyword>
<proteinExistence type="inferred from homology"/>
<evidence type="ECO:0000259" key="7">
    <source>
        <dbReference type="Pfam" id="PF05193"/>
    </source>
</evidence>
<comment type="similarity">
    <text evidence="1">Belongs to the peptidase M16 family.</text>
</comment>
<evidence type="ECO:0000313" key="9">
    <source>
        <dbReference type="Proteomes" id="UP000004679"/>
    </source>
</evidence>
<dbReference type="InterPro" id="IPR007863">
    <property type="entry name" value="Peptidase_M16_C"/>
</dbReference>
<gene>
    <name evidence="8" type="ORF">MDMS009_941</name>
</gene>
<accession>C0N401</accession>
<dbReference type="InterPro" id="IPR011765">
    <property type="entry name" value="Pept_M16_N"/>
</dbReference>
<dbReference type="HOGENOM" id="CLU_009902_1_0_6"/>
<dbReference type="Gene3D" id="3.30.830.10">
    <property type="entry name" value="Metalloenzyme, LuxS/M16 peptidase-like"/>
    <property type="match status" value="2"/>
</dbReference>
<dbReference type="Pfam" id="PF05193">
    <property type="entry name" value="Peptidase_M16_C"/>
    <property type="match status" value="1"/>
</dbReference>
<organism evidence="8 9">
    <name type="scientific">Methylophaga thiooxydans DMS010</name>
    <dbReference type="NCBI Taxonomy" id="637616"/>
    <lineage>
        <taxon>Bacteria</taxon>
        <taxon>Pseudomonadati</taxon>
        <taxon>Pseudomonadota</taxon>
        <taxon>Gammaproteobacteria</taxon>
        <taxon>Thiotrichales</taxon>
        <taxon>Piscirickettsiaceae</taxon>
        <taxon>Methylophaga</taxon>
    </lineage>
</organism>
<name>C0N401_9GAMM</name>
<dbReference type="GO" id="GO:0046872">
    <property type="term" value="F:metal ion binding"/>
    <property type="evidence" value="ECO:0007669"/>
    <property type="project" value="InterPro"/>
</dbReference>
<keyword evidence="9" id="KW-1185">Reference proteome</keyword>
<feature type="domain" description="Peptidase M16 N-terminal" evidence="6">
    <location>
        <begin position="1"/>
        <end position="108"/>
    </location>
</feature>
<keyword evidence="2" id="KW-0645">Protease</keyword>
<protein>
    <submittedName>
        <fullName evidence="8">Peptidase M16 inactive domain family</fullName>
    </submittedName>
</protein>
<evidence type="ECO:0000259" key="6">
    <source>
        <dbReference type="Pfam" id="PF00675"/>
    </source>
</evidence>
<dbReference type="PANTHER" id="PTHR43690:SF17">
    <property type="entry name" value="PROTEIN YHJJ"/>
    <property type="match status" value="1"/>
</dbReference>
<dbReference type="PANTHER" id="PTHR43690">
    <property type="entry name" value="NARDILYSIN"/>
    <property type="match status" value="1"/>
</dbReference>
<dbReference type="EMBL" id="GG657892">
    <property type="protein sequence ID" value="EEF80616.1"/>
    <property type="molecule type" value="Genomic_DNA"/>
</dbReference>
<dbReference type="MEROPS" id="M16.019"/>
<evidence type="ECO:0000313" key="8">
    <source>
        <dbReference type="EMBL" id="EEF80616.1"/>
    </source>
</evidence>
<sequence>MMFKETKNLKPNEFSQIIAENGGEQNAFTGRDYTAYFQKLHKDRLEVSFKHEADRMRNLVISEDELLKEREVVAEERRMRTDDNPKSMLRESFNATAFVNSPYHHPVIGWMSDINHYQADDLRAWYQKWYAPNNATVVVVGDVEPQAVLALAKEYFASLQPEQIATLKPQIEVEQKGIREIKVKAPAELPYLMMGWKIPVVATASESNAWEPYALEVMAGILDGGNSARFAKELVREQQVATSVGAGNSLFSRLKDLFVVAGTPANGKTVDELKSAVIEQIERIKNEPVTQQELDRVKAQVVAEAVYERDSVFYQAMQIGMLETIGLDWKLSDQYVENINAVTAEQIQAVAKKFFIDDKLTTAELVPLPLDGRRPLAAPGGNHVR</sequence>
<dbReference type="SUPFAM" id="SSF63411">
    <property type="entry name" value="LuxS/MPP-like metallohydrolase"/>
    <property type="match status" value="2"/>
</dbReference>
<keyword evidence="5" id="KW-0482">Metalloprotease</keyword>
<evidence type="ECO:0000256" key="3">
    <source>
        <dbReference type="ARBA" id="ARBA00022801"/>
    </source>
</evidence>
<keyword evidence="3" id="KW-0378">Hydrolase</keyword>
<evidence type="ECO:0000256" key="2">
    <source>
        <dbReference type="ARBA" id="ARBA00022670"/>
    </source>
</evidence>
<evidence type="ECO:0000256" key="5">
    <source>
        <dbReference type="ARBA" id="ARBA00023049"/>
    </source>
</evidence>
<dbReference type="InterPro" id="IPR011249">
    <property type="entry name" value="Metalloenz_LuxS/M16"/>
</dbReference>
<feature type="domain" description="Peptidase M16 C-terminal" evidence="7">
    <location>
        <begin position="118"/>
        <end position="300"/>
    </location>
</feature>
<evidence type="ECO:0000256" key="1">
    <source>
        <dbReference type="ARBA" id="ARBA00007261"/>
    </source>
</evidence>
<dbReference type="GO" id="GO:0008237">
    <property type="term" value="F:metallopeptidase activity"/>
    <property type="evidence" value="ECO:0007669"/>
    <property type="project" value="UniProtKB-KW"/>
</dbReference>
<dbReference type="Proteomes" id="UP000004679">
    <property type="component" value="Unassembled WGS sequence"/>
</dbReference>
<reference evidence="8 9" key="1">
    <citation type="journal article" date="2011" name="J. Bacteriol.">
        <title>Draft genome sequence of the chemolithoheterotrophic, halophilic methylotroph Methylophaga thiooxydans DMS010.</title>
        <authorList>
            <person name="Boden R."/>
            <person name="Ferriera S."/>
            <person name="Johnson J."/>
            <person name="Kelly D.P."/>
            <person name="Murrell J.C."/>
            <person name="Schafer H."/>
        </authorList>
    </citation>
    <scope>NUCLEOTIDE SEQUENCE [LARGE SCALE GENOMIC DNA]</scope>
    <source>
        <strain evidence="8 9">DMS010</strain>
    </source>
</reference>
<dbReference type="Pfam" id="PF00675">
    <property type="entry name" value="Peptidase_M16"/>
    <property type="match status" value="1"/>
</dbReference>